<dbReference type="Gene3D" id="3.30.1310.20">
    <property type="entry name" value="PRTase-like"/>
    <property type="match status" value="1"/>
</dbReference>
<dbReference type="OrthoDB" id="9810066at2"/>
<name>A0A318JW03_9NOCA</name>
<evidence type="ECO:0000313" key="3">
    <source>
        <dbReference type="Proteomes" id="UP000247569"/>
    </source>
</evidence>
<dbReference type="Gene3D" id="3.40.50.2020">
    <property type="match status" value="1"/>
</dbReference>
<evidence type="ECO:0000313" key="2">
    <source>
        <dbReference type="EMBL" id="PXX60409.1"/>
    </source>
</evidence>
<sequence>MVFIDRSDAGCRIAEHLETLSEPEVVVLGLPRGGVPVAYEVATVLGAPLDVVLVGKLTVPDRPWLTFGAVSEDDVRIIDDDMVAHAAVSEPERLAVTREQQHRLRHSAARYRRDRARLPLDGATAVIIDDALATGASAHAACANARMRGAKRVVFAVPVGATRPLRVLSRVADHVLCLQSRQLFGSIRPWYLDFAPVTDADVCSLLDRATENLPARARVTATCPRT</sequence>
<evidence type="ECO:0000259" key="1">
    <source>
        <dbReference type="Pfam" id="PF00156"/>
    </source>
</evidence>
<dbReference type="RefSeq" id="WP_051186468.1">
    <property type="nucleotide sequence ID" value="NZ_QJKF01000010.1"/>
</dbReference>
<dbReference type="Proteomes" id="UP000247569">
    <property type="component" value="Unassembled WGS sequence"/>
</dbReference>
<keyword evidence="3" id="KW-1185">Reference proteome</keyword>
<dbReference type="Pfam" id="PF00156">
    <property type="entry name" value="Pribosyltran"/>
    <property type="match status" value="1"/>
</dbReference>
<gene>
    <name evidence="2" type="ORF">DFR70_110251</name>
</gene>
<dbReference type="InterPro" id="IPR000836">
    <property type="entry name" value="PRTase_dom"/>
</dbReference>
<proteinExistence type="predicted"/>
<dbReference type="CDD" id="cd06223">
    <property type="entry name" value="PRTases_typeI"/>
    <property type="match status" value="1"/>
</dbReference>
<accession>A0A318JW03</accession>
<dbReference type="SUPFAM" id="SSF53271">
    <property type="entry name" value="PRTase-like"/>
    <property type="match status" value="1"/>
</dbReference>
<dbReference type="InterPro" id="IPR029057">
    <property type="entry name" value="PRTase-like"/>
</dbReference>
<comment type="caution">
    <text evidence="2">The sequence shown here is derived from an EMBL/GenBank/DDBJ whole genome shotgun (WGS) entry which is preliminary data.</text>
</comment>
<protein>
    <submittedName>
        <fullName evidence="2">Putative phosphoribosyltransferase</fullName>
    </submittedName>
</protein>
<feature type="domain" description="Phosphoribosyltransferase" evidence="1">
    <location>
        <begin position="14"/>
        <end position="163"/>
    </location>
</feature>
<dbReference type="AlphaFoldDB" id="A0A318JW03"/>
<keyword evidence="2" id="KW-0808">Transferase</keyword>
<dbReference type="EMBL" id="QJKF01000010">
    <property type="protein sequence ID" value="PXX60409.1"/>
    <property type="molecule type" value="Genomic_DNA"/>
</dbReference>
<organism evidence="2 3">
    <name type="scientific">Nocardia tenerifensis</name>
    <dbReference type="NCBI Taxonomy" id="228006"/>
    <lineage>
        <taxon>Bacteria</taxon>
        <taxon>Bacillati</taxon>
        <taxon>Actinomycetota</taxon>
        <taxon>Actinomycetes</taxon>
        <taxon>Mycobacteriales</taxon>
        <taxon>Nocardiaceae</taxon>
        <taxon>Nocardia</taxon>
    </lineage>
</organism>
<dbReference type="GO" id="GO:0016757">
    <property type="term" value="F:glycosyltransferase activity"/>
    <property type="evidence" value="ECO:0007669"/>
    <property type="project" value="UniProtKB-KW"/>
</dbReference>
<keyword evidence="2" id="KW-0328">Glycosyltransferase</keyword>
<reference evidence="2 3" key="1">
    <citation type="submission" date="2018-05" db="EMBL/GenBank/DDBJ databases">
        <title>Genomic Encyclopedia of Type Strains, Phase IV (KMG-IV): sequencing the most valuable type-strain genomes for metagenomic binning, comparative biology and taxonomic classification.</title>
        <authorList>
            <person name="Goeker M."/>
        </authorList>
    </citation>
    <scope>NUCLEOTIDE SEQUENCE [LARGE SCALE GENOMIC DNA]</scope>
    <source>
        <strain evidence="2 3">DSM 44704</strain>
    </source>
</reference>